<keyword evidence="4" id="KW-1185">Reference proteome</keyword>
<sequence length="453" mass="51477">MFWKLVLTLFLTGALAVVQNEPLPSLRMQQRIQSEWVHTRTNDIIPSLLTQHKVDMWILSMREYNEDPVFWGLVTRATTFAARRRTVFVFSNKGGEFRQWRFIDNTDQVWADLVKVLYEVDPLTIAVDIDASGNNFADGLHTGESERLLKSLPWAYWIRIQRVPLLATQFLATRPEGMLDMYKRIMGTAHAIIREGISGSVITPGTTTTEDLQWWFRDRIQSLNMTTWFHPSVDVQRFDPISGKVITFVNEDVTIEKGDLIWTDFGVTFMGLNTDTQHNGYILRDGETEAPEGLRNGLTRHSNLMQDILMREINTNLTGNEVLKIARAEMTALNINGTIYCHPIGDYGHAAGSLIGMTNLQDGVPVLGDIPIFPHMWFSIELQANVPVPEWNAQQVNFRQEEDMYLDADGVPRWVVGRQSELHLVGAAGQIEQHVQVQEAGKQVGAAQILFQE</sequence>
<accession>A0A507FA93</accession>
<comment type="caution">
    <text evidence="3">The sequence shown here is derived from an EMBL/GenBank/DDBJ whole genome shotgun (WGS) entry which is preliminary data.</text>
</comment>
<dbReference type="SUPFAM" id="SSF55920">
    <property type="entry name" value="Creatinase/aminopeptidase"/>
    <property type="match status" value="1"/>
</dbReference>
<dbReference type="InterPro" id="IPR000994">
    <property type="entry name" value="Pept_M24"/>
</dbReference>
<keyword evidence="1" id="KW-0732">Signal</keyword>
<evidence type="ECO:0000313" key="3">
    <source>
        <dbReference type="EMBL" id="TPX73251.1"/>
    </source>
</evidence>
<evidence type="ECO:0000259" key="2">
    <source>
        <dbReference type="Pfam" id="PF00557"/>
    </source>
</evidence>
<feature type="chain" id="PRO_5021448380" description="Peptidase M24 domain-containing protein" evidence="1">
    <location>
        <begin position="17"/>
        <end position="453"/>
    </location>
</feature>
<dbReference type="EMBL" id="QEAP01000198">
    <property type="protein sequence ID" value="TPX73251.1"/>
    <property type="molecule type" value="Genomic_DNA"/>
</dbReference>
<dbReference type="Gene3D" id="3.90.230.10">
    <property type="entry name" value="Creatinase/methionine aminopeptidase superfamily"/>
    <property type="match status" value="1"/>
</dbReference>
<dbReference type="AlphaFoldDB" id="A0A507FA93"/>
<dbReference type="Pfam" id="PF00557">
    <property type="entry name" value="Peptidase_M24"/>
    <property type="match status" value="1"/>
</dbReference>
<gene>
    <name evidence="3" type="ORF">CcCBS67573_g05471</name>
</gene>
<dbReference type="Proteomes" id="UP000320333">
    <property type="component" value="Unassembled WGS sequence"/>
</dbReference>
<protein>
    <recommendedName>
        <fullName evidence="2">Peptidase M24 domain-containing protein</fullName>
    </recommendedName>
</protein>
<dbReference type="InterPro" id="IPR036005">
    <property type="entry name" value="Creatinase/aminopeptidase-like"/>
</dbReference>
<evidence type="ECO:0000256" key="1">
    <source>
        <dbReference type="SAM" id="SignalP"/>
    </source>
</evidence>
<dbReference type="STRING" id="246404.A0A507FA93"/>
<feature type="signal peptide" evidence="1">
    <location>
        <begin position="1"/>
        <end position="16"/>
    </location>
</feature>
<proteinExistence type="predicted"/>
<evidence type="ECO:0000313" key="4">
    <source>
        <dbReference type="Proteomes" id="UP000320333"/>
    </source>
</evidence>
<name>A0A507FA93_9FUNG</name>
<organism evidence="3 4">
    <name type="scientific">Chytriomyces confervae</name>
    <dbReference type="NCBI Taxonomy" id="246404"/>
    <lineage>
        <taxon>Eukaryota</taxon>
        <taxon>Fungi</taxon>
        <taxon>Fungi incertae sedis</taxon>
        <taxon>Chytridiomycota</taxon>
        <taxon>Chytridiomycota incertae sedis</taxon>
        <taxon>Chytridiomycetes</taxon>
        <taxon>Chytridiales</taxon>
        <taxon>Chytriomycetaceae</taxon>
        <taxon>Chytriomyces</taxon>
    </lineage>
</organism>
<reference evidence="3 4" key="1">
    <citation type="journal article" date="2019" name="Sci. Rep.">
        <title>Comparative genomics of chytrid fungi reveal insights into the obligate biotrophic and pathogenic lifestyle of Synchytrium endobioticum.</title>
        <authorList>
            <person name="van de Vossenberg B.T.L.H."/>
            <person name="Warris S."/>
            <person name="Nguyen H.D.T."/>
            <person name="van Gent-Pelzer M.P.E."/>
            <person name="Joly D.L."/>
            <person name="van de Geest H.C."/>
            <person name="Bonants P.J.M."/>
            <person name="Smith D.S."/>
            <person name="Levesque C.A."/>
            <person name="van der Lee T.A.J."/>
        </authorList>
    </citation>
    <scope>NUCLEOTIDE SEQUENCE [LARGE SCALE GENOMIC DNA]</scope>
    <source>
        <strain evidence="3 4">CBS 675.73</strain>
    </source>
</reference>
<feature type="domain" description="Peptidase M24" evidence="2">
    <location>
        <begin position="189"/>
        <end position="396"/>
    </location>
</feature>
<dbReference type="OrthoDB" id="3632757at2759"/>